<dbReference type="GO" id="GO:0016787">
    <property type="term" value="F:hydrolase activity"/>
    <property type="evidence" value="ECO:0007669"/>
    <property type="project" value="UniProtKB-KW"/>
</dbReference>
<accession>A0AAJ1QZ34</accession>
<evidence type="ECO:0000256" key="3">
    <source>
        <dbReference type="SAM" id="SignalP"/>
    </source>
</evidence>
<evidence type="ECO:0000256" key="2">
    <source>
        <dbReference type="SAM" id="Coils"/>
    </source>
</evidence>
<keyword evidence="3" id="KW-0732">Signal</keyword>
<sequence length="682" mass="79960">MIIKLKWKKVKLLFIIVLFSINTQLSAQKKVYLVQGVKANKVEKSTVLDFKKDLLKVINKEVLIITDTVKTPKDGIVFLLGTIESNKKIAKLSNTKEINLSSKFPGSRGGLWAKLNSKKQSKVIVIAGSDVEGLQYSIYDYSHQILGVDPFEYWTGKLPEKNKKLDLFNFKNKIISPPLVPIMCYFENDVDELANYRGKLLEYDWESYTEMINSLVRIRYNSIQFFDMLGRPEFFVRPEYKKISPNYQVDVAYLDKMIDYAHLKGMKVQIDLSLGYQMKSLSIEESYCWSTYKDKWIEAWKYYFEKTPVGKADIFSLRPRHQVWDWEYNSNCGEDKTTVFNEVYKELDKLIDHYKPEAIKIAFCYHDGMEMFNGDFNPPKDWIVVWCDDGFGDFDYLPKSTKGYDFGTYMHAGFWKNHTVHNPYPKKVDTVMKKMFKDYGADKYCQVNGQNFRPFLLNLEAYSEVSNNPKEFDGERFYKSWTERYFSKDAAKHAVASMKVLHKTQVGRNGYVQHLWGIKKTTSYLSNSPLERPGKTPIPYNYDRVYEDIDNLKRELDMFQEAVKAAKLGAKVNKKNKDFYNSYILLPVTLYSDLITFERTLHQIALLKKEFEETCKKESIVKALLLLDKAETQLELVYKNSLEGDKNEKWANWYNPEIRRPNNGFPKMEDISKIRKVLKEIE</sequence>
<dbReference type="InterPro" id="IPR017853">
    <property type="entry name" value="GH"/>
</dbReference>
<dbReference type="InterPro" id="IPR042301">
    <property type="entry name" value="GH115_sf"/>
</dbReference>
<dbReference type="Gene3D" id="3.30.379.10">
    <property type="entry name" value="Chitobiase/beta-hexosaminidase domain 2-like"/>
    <property type="match status" value="1"/>
</dbReference>
<reference evidence="4 5" key="1">
    <citation type="journal article" date="2014" name="Int. J. Syst. Evol. Microbiol.">
        <title>Complete genome sequence of Corynebacterium casei LMG S-19264T (=DSM 44701T), isolated from a smear-ripened cheese.</title>
        <authorList>
            <consortium name="US DOE Joint Genome Institute (JGI-PGF)"/>
            <person name="Walter F."/>
            <person name="Albersmeier A."/>
            <person name="Kalinowski J."/>
            <person name="Ruckert C."/>
        </authorList>
    </citation>
    <scope>NUCLEOTIDE SEQUENCE [LARGE SCALE GENOMIC DNA]</scope>
    <source>
        <strain evidence="4 5">CECT 8670</strain>
    </source>
</reference>
<dbReference type="Gene3D" id="3.20.20.520">
    <property type="entry name" value="Glycosyl hydrolase family 115"/>
    <property type="match status" value="1"/>
</dbReference>
<feature type="signal peptide" evidence="3">
    <location>
        <begin position="1"/>
        <end position="27"/>
    </location>
</feature>
<dbReference type="AlphaFoldDB" id="A0AAJ1QZ34"/>
<gene>
    <name evidence="4" type="ORF">QWY81_15020</name>
</gene>
<dbReference type="Proteomes" id="UP001228636">
    <property type="component" value="Unassembled WGS sequence"/>
</dbReference>
<keyword evidence="1 4" id="KW-0378">Hydrolase</keyword>
<organism evidence="4 5">
    <name type="scientific">Polaribacter sejongensis</name>
    <dbReference type="NCBI Taxonomy" id="985043"/>
    <lineage>
        <taxon>Bacteria</taxon>
        <taxon>Pseudomonadati</taxon>
        <taxon>Bacteroidota</taxon>
        <taxon>Flavobacteriia</taxon>
        <taxon>Flavobacteriales</taxon>
        <taxon>Flavobacteriaceae</taxon>
    </lineage>
</organism>
<name>A0AAJ1QZ34_9FLAO</name>
<comment type="caution">
    <text evidence="4">The sequence shown here is derived from an EMBL/GenBank/DDBJ whole genome shotgun (WGS) entry which is preliminary data.</text>
</comment>
<dbReference type="RefSeq" id="WP_261972484.1">
    <property type="nucleotide sequence ID" value="NZ_CP103460.1"/>
</dbReference>
<dbReference type="SUPFAM" id="SSF51445">
    <property type="entry name" value="(Trans)glycosidases"/>
    <property type="match status" value="1"/>
</dbReference>
<dbReference type="Pfam" id="PF15979">
    <property type="entry name" value="Glyco_hydro_115"/>
    <property type="match status" value="1"/>
</dbReference>
<dbReference type="PANTHER" id="PTHR37842:SF2">
    <property type="entry name" value="GYLCOSYL HYDROLASE 115 C-TERMINAL DOMAIN-CONTAINING PROTEIN"/>
    <property type="match status" value="1"/>
</dbReference>
<dbReference type="InterPro" id="IPR029018">
    <property type="entry name" value="Hex-like_dom2"/>
</dbReference>
<evidence type="ECO:0000256" key="1">
    <source>
        <dbReference type="ARBA" id="ARBA00022801"/>
    </source>
</evidence>
<dbReference type="GO" id="GO:0005975">
    <property type="term" value="P:carbohydrate metabolic process"/>
    <property type="evidence" value="ECO:0007669"/>
    <property type="project" value="UniProtKB-ARBA"/>
</dbReference>
<dbReference type="InterPro" id="IPR031924">
    <property type="entry name" value="GH115"/>
</dbReference>
<dbReference type="EMBL" id="JAUFQH010000015">
    <property type="protein sequence ID" value="MDN3620775.1"/>
    <property type="molecule type" value="Genomic_DNA"/>
</dbReference>
<evidence type="ECO:0000313" key="5">
    <source>
        <dbReference type="Proteomes" id="UP001228636"/>
    </source>
</evidence>
<protein>
    <submittedName>
        <fullName evidence="4">Glycosyl hydrolase 115 family protein</fullName>
    </submittedName>
</protein>
<proteinExistence type="predicted"/>
<dbReference type="PANTHER" id="PTHR37842">
    <property type="match status" value="1"/>
</dbReference>
<evidence type="ECO:0000313" key="4">
    <source>
        <dbReference type="EMBL" id="MDN3620775.1"/>
    </source>
</evidence>
<feature type="chain" id="PRO_5042498618" evidence="3">
    <location>
        <begin position="28"/>
        <end position="682"/>
    </location>
</feature>
<keyword evidence="2" id="KW-0175">Coiled coil</keyword>
<feature type="coiled-coil region" evidence="2">
    <location>
        <begin position="542"/>
        <end position="569"/>
    </location>
</feature>